<name>A0ABW4L3A0_9MICO</name>
<comment type="caution">
    <text evidence="6">The sequence shown here is derived from an EMBL/GenBank/DDBJ whole genome shotgun (WGS) entry which is preliminary data.</text>
</comment>
<feature type="transmembrane region" description="Helical" evidence="3">
    <location>
        <begin position="233"/>
        <end position="266"/>
    </location>
</feature>
<evidence type="ECO:0000256" key="4">
    <source>
        <dbReference type="SAM" id="SignalP"/>
    </source>
</evidence>
<evidence type="ECO:0000313" key="6">
    <source>
        <dbReference type="EMBL" id="MFD1716414.1"/>
    </source>
</evidence>
<dbReference type="EMBL" id="JBHUEE010000001">
    <property type="protein sequence ID" value="MFD1716414.1"/>
    <property type="molecule type" value="Genomic_DNA"/>
</dbReference>
<reference evidence="7" key="1">
    <citation type="journal article" date="2019" name="Int. J. Syst. Evol. Microbiol.">
        <title>The Global Catalogue of Microorganisms (GCM) 10K type strain sequencing project: providing services to taxonomists for standard genome sequencing and annotation.</title>
        <authorList>
            <consortium name="The Broad Institute Genomics Platform"/>
            <consortium name="The Broad Institute Genome Sequencing Center for Infectious Disease"/>
            <person name="Wu L."/>
            <person name="Ma J."/>
        </authorList>
    </citation>
    <scope>NUCLEOTIDE SEQUENCE [LARGE SCALE GENOMIC DNA]</scope>
    <source>
        <strain evidence="7">JCM 17130</strain>
    </source>
</reference>
<gene>
    <name evidence="6" type="ORF">ACFSE6_01085</name>
</gene>
<keyword evidence="3" id="KW-0472">Membrane</keyword>
<proteinExistence type="predicted"/>
<keyword evidence="3" id="KW-1133">Transmembrane helix</keyword>
<feature type="signal peptide" evidence="4">
    <location>
        <begin position="1"/>
        <end position="23"/>
    </location>
</feature>
<dbReference type="Proteomes" id="UP001597277">
    <property type="component" value="Unassembled WGS sequence"/>
</dbReference>
<dbReference type="RefSeq" id="WP_388001858.1">
    <property type="nucleotide sequence ID" value="NZ_JBHUEE010000001.1"/>
</dbReference>
<keyword evidence="7" id="KW-1185">Reference proteome</keyword>
<organism evidence="6 7">
    <name type="scientific">Georgenia deserti</name>
    <dbReference type="NCBI Taxonomy" id="2093781"/>
    <lineage>
        <taxon>Bacteria</taxon>
        <taxon>Bacillati</taxon>
        <taxon>Actinomycetota</taxon>
        <taxon>Actinomycetes</taxon>
        <taxon>Micrococcales</taxon>
        <taxon>Bogoriellaceae</taxon>
        <taxon>Georgenia</taxon>
    </lineage>
</organism>
<dbReference type="InterPro" id="IPR025645">
    <property type="entry name" value="DUF4349"/>
</dbReference>
<evidence type="ECO:0000256" key="1">
    <source>
        <dbReference type="SAM" id="Coils"/>
    </source>
</evidence>
<feature type="domain" description="DUF4349" evidence="5">
    <location>
        <begin position="56"/>
        <end position="262"/>
    </location>
</feature>
<evidence type="ECO:0000256" key="2">
    <source>
        <dbReference type="SAM" id="MobiDB-lite"/>
    </source>
</evidence>
<keyword evidence="3" id="KW-0812">Transmembrane</keyword>
<dbReference type="Pfam" id="PF14257">
    <property type="entry name" value="DUF4349"/>
    <property type="match status" value="1"/>
</dbReference>
<evidence type="ECO:0000256" key="3">
    <source>
        <dbReference type="SAM" id="Phobius"/>
    </source>
</evidence>
<feature type="compositionally biased region" description="Low complexity" evidence="2">
    <location>
        <begin position="37"/>
        <end position="52"/>
    </location>
</feature>
<feature type="chain" id="PRO_5046754656" evidence="4">
    <location>
        <begin position="24"/>
        <end position="284"/>
    </location>
</feature>
<keyword evidence="1" id="KW-0175">Coiled coil</keyword>
<keyword evidence="4" id="KW-0732">Signal</keyword>
<dbReference type="PROSITE" id="PS51257">
    <property type="entry name" value="PROKAR_LIPOPROTEIN"/>
    <property type="match status" value="1"/>
</dbReference>
<feature type="region of interest" description="Disordered" evidence="2">
    <location>
        <begin position="27"/>
        <end position="52"/>
    </location>
</feature>
<accession>A0ABW4L3A0</accession>
<evidence type="ECO:0000313" key="7">
    <source>
        <dbReference type="Proteomes" id="UP001597277"/>
    </source>
</evidence>
<sequence length="284" mass="29986">MTGRWWKAFLGLLALIVALGACSGGGVDSAEPDQSQAPADQGGAESAAAGDDGANREVITTAHASLVVADPSAAADEVVTRAEDAGGYVEQRHESTDEEGEFLSAAVTARIPADALAGVLDALEEVGEVRSLDQQEEDVTQAARDLDARITALETSVDRLLEIMADAEDTSTLLEAESTLSERQADLEALRSEREHLSDQVAMSTLRVDLEARDQASVDPGGFLGGIQSGWNALLFFLDGLLLTAGALLPWLVVLGIPALAVFWLLRRRRRKRAGAAPREVSAT</sequence>
<feature type="coiled-coil region" evidence="1">
    <location>
        <begin position="150"/>
        <end position="200"/>
    </location>
</feature>
<protein>
    <submittedName>
        <fullName evidence="6">DUF4349 domain-containing protein</fullName>
    </submittedName>
</protein>
<evidence type="ECO:0000259" key="5">
    <source>
        <dbReference type="Pfam" id="PF14257"/>
    </source>
</evidence>